<name>A0A6J4TEU7_9BACT</name>
<gene>
    <name evidence="1" type="ORF">AVDCRST_MAG96-2885</name>
</gene>
<protein>
    <submittedName>
        <fullName evidence="1">Uncharacterized protein</fullName>
    </submittedName>
</protein>
<sequence>MYLFELKVSDAGGLFSKDTVQIEVNEGVIAPATDTTFTDLVWLHWHPPGFPDNFWDEIYLAPQMPENFFLNVPDSDIQVFVRTNPSADWIETRSVINPICDPPYEFTQTVSSMAVQACRVDFSLIGKKASVRVVIK</sequence>
<organism evidence="1">
    <name type="scientific">uncultured Segetibacter sp</name>
    <dbReference type="NCBI Taxonomy" id="481133"/>
    <lineage>
        <taxon>Bacteria</taxon>
        <taxon>Pseudomonadati</taxon>
        <taxon>Bacteroidota</taxon>
        <taxon>Chitinophagia</taxon>
        <taxon>Chitinophagales</taxon>
        <taxon>Chitinophagaceae</taxon>
        <taxon>Segetibacter</taxon>
        <taxon>environmental samples</taxon>
    </lineage>
</organism>
<proteinExistence type="predicted"/>
<evidence type="ECO:0000313" key="1">
    <source>
        <dbReference type="EMBL" id="CAA9520188.1"/>
    </source>
</evidence>
<dbReference type="EMBL" id="CADCVN010001133">
    <property type="protein sequence ID" value="CAA9520188.1"/>
    <property type="molecule type" value="Genomic_DNA"/>
</dbReference>
<accession>A0A6J4TEU7</accession>
<dbReference type="AlphaFoldDB" id="A0A6J4TEU7"/>
<reference evidence="1" key="1">
    <citation type="submission" date="2020-02" db="EMBL/GenBank/DDBJ databases">
        <authorList>
            <person name="Meier V. D."/>
        </authorList>
    </citation>
    <scope>NUCLEOTIDE SEQUENCE</scope>
    <source>
        <strain evidence="1">AVDCRST_MAG96</strain>
    </source>
</reference>